<feature type="chain" id="PRO_5045434970" description="Gliding motility-associated C-terminal domain-containing protein" evidence="1">
    <location>
        <begin position="27"/>
        <end position="980"/>
    </location>
</feature>
<evidence type="ECO:0000313" key="3">
    <source>
        <dbReference type="Proteomes" id="UP001501469"/>
    </source>
</evidence>
<dbReference type="Pfam" id="PF13585">
    <property type="entry name" value="CHU_C"/>
    <property type="match status" value="1"/>
</dbReference>
<dbReference type="Gene3D" id="2.60.40.10">
    <property type="entry name" value="Immunoglobulins"/>
    <property type="match status" value="2"/>
</dbReference>
<organism evidence="2 3">
    <name type="scientific">Hymenobacter glaciei</name>
    <dbReference type="NCBI Taxonomy" id="877209"/>
    <lineage>
        <taxon>Bacteria</taxon>
        <taxon>Pseudomonadati</taxon>
        <taxon>Bacteroidota</taxon>
        <taxon>Cytophagia</taxon>
        <taxon>Cytophagales</taxon>
        <taxon>Hymenobacteraceae</taxon>
        <taxon>Hymenobacter</taxon>
    </lineage>
</organism>
<dbReference type="InterPro" id="IPR036116">
    <property type="entry name" value="FN3_sf"/>
</dbReference>
<evidence type="ECO:0000313" key="2">
    <source>
        <dbReference type="EMBL" id="GAA4053822.1"/>
    </source>
</evidence>
<feature type="signal peptide" evidence="1">
    <location>
        <begin position="1"/>
        <end position="26"/>
    </location>
</feature>
<dbReference type="Proteomes" id="UP001501469">
    <property type="component" value="Unassembled WGS sequence"/>
</dbReference>
<comment type="caution">
    <text evidence="2">The sequence shown here is derived from an EMBL/GenBank/DDBJ whole genome shotgun (WGS) entry which is preliminary data.</text>
</comment>
<gene>
    <name evidence="2" type="ORF">GCM10022409_46050</name>
</gene>
<evidence type="ECO:0008006" key="4">
    <source>
        <dbReference type="Google" id="ProtNLM"/>
    </source>
</evidence>
<dbReference type="EMBL" id="BAABDK010000034">
    <property type="protein sequence ID" value="GAA4053822.1"/>
    <property type="molecule type" value="Genomic_DNA"/>
</dbReference>
<keyword evidence="3" id="KW-1185">Reference proteome</keyword>
<name>A0ABP7UVD0_9BACT</name>
<dbReference type="InterPro" id="IPR013783">
    <property type="entry name" value="Ig-like_fold"/>
</dbReference>
<reference evidence="3" key="1">
    <citation type="journal article" date="2019" name="Int. J. Syst. Evol. Microbiol.">
        <title>The Global Catalogue of Microorganisms (GCM) 10K type strain sequencing project: providing services to taxonomists for standard genome sequencing and annotation.</title>
        <authorList>
            <consortium name="The Broad Institute Genomics Platform"/>
            <consortium name="The Broad Institute Genome Sequencing Center for Infectious Disease"/>
            <person name="Wu L."/>
            <person name="Ma J."/>
        </authorList>
    </citation>
    <scope>NUCLEOTIDE SEQUENCE [LARGE SCALE GENOMIC DNA]</scope>
    <source>
        <strain evidence="3">JCM 17225</strain>
    </source>
</reference>
<dbReference type="RefSeq" id="WP_345059346.1">
    <property type="nucleotide sequence ID" value="NZ_BAABDK010000034.1"/>
</dbReference>
<dbReference type="SUPFAM" id="SSF49265">
    <property type="entry name" value="Fibronectin type III"/>
    <property type="match status" value="1"/>
</dbReference>
<sequence>MTTLFSHRARSGARLVLALLGLLAFAALRPQAVQASHLRAGDIKATYDTTVNAPPGSRRVFFRMILYTDISSNVSAVQDKATIFFGDGTATCPGDEIKRTTLAAVPTASDKNVGSNVYYFEHTYPTVGPYTISFVGENRNGTVRNMSTPASQTFYIATTIYLDPLYRGNHGVVLRAPAIDRGAIGQIFLHNPAAYDADGDSVAFRLAPSRQVAGSTSAVDMLLGLPCPGRTGTNRPDRVVVTTTGYHYPNDPTVAGPAVKEDGTPPAIFEVDARTGQLTWNAPVAAGEYNVAIEILEYRRTPGGFDLIGLVIREMQITIAATSNRRPILTIPPDLCVIAGQQVRGVVTAVDGTGPGTTQTPVTLFAYSGILPPATFVQTQAGPPTATGNFTWNTACNNVAKEPYLVVFKAQDNPNPISNTNPPLIDEKAWRITVVGPPPQSLRAAPASGNNVQLTWDPYTCTNAQYMYIYRKEGPSGLVPSNCLTGIPASAGYTLIKRVAASDVSYIDNNPDATGTARGLKRGVNYCYRIYAGFPPPALGESIASNEACAIIPGREALLTKVDVTATATSTGQIQVCWTQPRTGTSASFTGTPSYVLSRAEGLNPLPGGFAPIATITALADTCYADSNLNTLDKQYTYKLDFIRIFPTGQGTTITETTAPASSVRVQVIPVNNGNSASVSWTFNVPWDNTARPTEIYRSNGGTAPYVRIGTATSMATGGTYADSDPTLVKGQQYCYYVLTTGRYPNIPFLQNLPNRSQRLCLTLIPPPCRPVLTLLTTNCDSLANLQEFPRQNERYTNRLRWAISNQPTGCDANVAGYRLYYRPTPTGPFTLLTTTTATSFLHTDLSFSGGCYAVQAISASGVASDTSNVACQDNCVFFKLPNIFTPNGDAQNAVFRPKNYSPIRRIHFQAYNRWGVKVFENTTTANDRILINWDGGGTGGEGATSRKVSDGVYYYLAEVEFADFANTKRTYKGWVEIVR</sequence>
<accession>A0ABP7UVD0</accession>
<evidence type="ECO:0000256" key="1">
    <source>
        <dbReference type="SAM" id="SignalP"/>
    </source>
</evidence>
<proteinExistence type="predicted"/>
<keyword evidence="1" id="KW-0732">Signal</keyword>
<protein>
    <recommendedName>
        <fullName evidence="4">Gliding motility-associated C-terminal domain-containing protein</fullName>
    </recommendedName>
</protein>